<reference evidence="2" key="1">
    <citation type="submission" date="2022-04" db="EMBL/GenBank/DDBJ databases">
        <title>Roseibium sp. CAU 1639 isolated from mud.</title>
        <authorList>
            <person name="Kim W."/>
        </authorList>
    </citation>
    <scope>NUCLEOTIDE SEQUENCE</scope>
    <source>
        <strain evidence="2">CAU 1639</strain>
    </source>
</reference>
<dbReference type="InterPro" id="IPR055247">
    <property type="entry name" value="InsJ-like_HTH"/>
</dbReference>
<protein>
    <submittedName>
        <fullName evidence="2">IS481 family transposase</fullName>
    </submittedName>
</protein>
<keyword evidence="3" id="KW-1185">Reference proteome</keyword>
<gene>
    <name evidence="2" type="ORF">M0H32_26505</name>
</gene>
<dbReference type="PANTHER" id="PTHR35004:SF7">
    <property type="entry name" value="INTEGRASE PROTEIN"/>
    <property type="match status" value="1"/>
</dbReference>
<evidence type="ECO:0000313" key="2">
    <source>
        <dbReference type="EMBL" id="MCK7615728.1"/>
    </source>
</evidence>
<dbReference type="SUPFAM" id="SSF46689">
    <property type="entry name" value="Homeodomain-like"/>
    <property type="match status" value="1"/>
</dbReference>
<accession>A0ABT0H212</accession>
<dbReference type="Gene3D" id="1.10.10.10">
    <property type="entry name" value="Winged helix-like DNA-binding domain superfamily/Winged helix DNA-binding domain"/>
    <property type="match status" value="1"/>
</dbReference>
<dbReference type="InterPro" id="IPR036388">
    <property type="entry name" value="WH-like_DNA-bd_sf"/>
</dbReference>
<proteinExistence type="predicted"/>
<dbReference type="NCBIfam" id="NF033577">
    <property type="entry name" value="transpos_IS481"/>
    <property type="match status" value="1"/>
</dbReference>
<feature type="domain" description="Integrase catalytic" evidence="1">
    <location>
        <begin position="128"/>
        <end position="309"/>
    </location>
</feature>
<evidence type="ECO:0000313" key="3">
    <source>
        <dbReference type="Proteomes" id="UP001431221"/>
    </source>
</evidence>
<dbReference type="InterPro" id="IPR001584">
    <property type="entry name" value="Integrase_cat-core"/>
</dbReference>
<comment type="caution">
    <text evidence="2">The sequence shown here is derived from an EMBL/GenBank/DDBJ whole genome shotgun (WGS) entry which is preliminary data.</text>
</comment>
<dbReference type="SUPFAM" id="SSF53098">
    <property type="entry name" value="Ribonuclease H-like"/>
    <property type="match status" value="1"/>
</dbReference>
<dbReference type="InterPro" id="IPR036397">
    <property type="entry name" value="RNaseH_sf"/>
</dbReference>
<dbReference type="Pfam" id="PF13683">
    <property type="entry name" value="rve_3"/>
    <property type="match status" value="1"/>
</dbReference>
<dbReference type="Gene3D" id="3.30.420.10">
    <property type="entry name" value="Ribonuclease H-like superfamily/Ribonuclease H"/>
    <property type="match status" value="1"/>
</dbReference>
<dbReference type="Pfam" id="PF13518">
    <property type="entry name" value="HTH_28"/>
    <property type="match status" value="1"/>
</dbReference>
<dbReference type="PANTHER" id="PTHR35004">
    <property type="entry name" value="TRANSPOSASE RV3428C-RELATED"/>
    <property type="match status" value="1"/>
</dbReference>
<dbReference type="InterPro" id="IPR009057">
    <property type="entry name" value="Homeodomain-like_sf"/>
</dbReference>
<dbReference type="EMBL" id="JALNMJ010000030">
    <property type="protein sequence ID" value="MCK7615728.1"/>
    <property type="molecule type" value="Genomic_DNA"/>
</dbReference>
<dbReference type="InterPro" id="IPR012337">
    <property type="entry name" value="RNaseH-like_sf"/>
</dbReference>
<sequence>MNNPHKNARTCFYIREQIVERYQNGETAPSIAAAFGISVRTVYKWLKRFREHGPSGLIARSSAPRTCSNAYMPGWRNLIVRLRQLRLTADAIGEVLGFPRSTVAHALKVWGLNRLSLLTPPEPIRRYERDAPGDLLHLDIKKLGRFNKTGHRVTGHHRRKRSRGVGYDNVHVAIDDHSRVAYVEVLPDERGYTCAMFLVRAARWFVTKGIIIKRVMTDNGVGYRSNLFATTLQQIGARHVRTKPYTPQTNGKAERFIKTLQAEWAYGVPYRTSEQRNAALPRWLDIYNCQRPHGGINFKTPISRLIPNQ</sequence>
<organism evidence="2 3">
    <name type="scientific">Roseibium sediminicola</name>
    <dbReference type="NCBI Taxonomy" id="2933272"/>
    <lineage>
        <taxon>Bacteria</taxon>
        <taxon>Pseudomonadati</taxon>
        <taxon>Pseudomonadota</taxon>
        <taxon>Alphaproteobacteria</taxon>
        <taxon>Hyphomicrobiales</taxon>
        <taxon>Stappiaceae</taxon>
        <taxon>Roseibium</taxon>
    </lineage>
</organism>
<dbReference type="Proteomes" id="UP001431221">
    <property type="component" value="Unassembled WGS sequence"/>
</dbReference>
<name>A0ABT0H212_9HYPH</name>
<evidence type="ECO:0000259" key="1">
    <source>
        <dbReference type="PROSITE" id="PS50994"/>
    </source>
</evidence>
<dbReference type="InterPro" id="IPR047656">
    <property type="entry name" value="IS481-like_transpos"/>
</dbReference>
<dbReference type="PROSITE" id="PS50994">
    <property type="entry name" value="INTEGRASE"/>
    <property type="match status" value="1"/>
</dbReference>